<keyword evidence="1" id="KW-0812">Transmembrane</keyword>
<keyword evidence="3" id="KW-1185">Reference proteome</keyword>
<dbReference type="OrthoDB" id="5988692at2"/>
<accession>A0A4P6KTH6</accession>
<evidence type="ECO:0000313" key="3">
    <source>
        <dbReference type="Proteomes" id="UP000290637"/>
    </source>
</evidence>
<sequence length="140" mass="15142">MRSRASIRRCWPWQALRGMPRDASARKARAVPMADLLATFGALLMCCTGCALLALSQREHWSQAGGLLPFPSPRAVRRARVVASMLLAGALAPCIAWHGAGFGTLLWILLVAAGGKGIAFTLAWRPHWLAPLAFFMCDSV</sequence>
<name>A0A4P6KTH6_9BURK</name>
<dbReference type="InterPro" id="IPR021762">
    <property type="entry name" value="DUF3325"/>
</dbReference>
<dbReference type="AlphaFoldDB" id="A0A4P6KTH6"/>
<feature type="transmembrane region" description="Helical" evidence="1">
    <location>
        <begin position="105"/>
        <end position="124"/>
    </location>
</feature>
<dbReference type="EMBL" id="CP035913">
    <property type="protein sequence ID" value="QBE61702.1"/>
    <property type="molecule type" value="Genomic_DNA"/>
</dbReference>
<protein>
    <submittedName>
        <fullName evidence="2">DUF3325 domain-containing protein</fullName>
    </submittedName>
</protein>
<evidence type="ECO:0000256" key="1">
    <source>
        <dbReference type="SAM" id="Phobius"/>
    </source>
</evidence>
<keyword evidence="1" id="KW-1133">Transmembrane helix</keyword>
<organism evidence="2 3">
    <name type="scientific">Pseudoduganella lutea</name>
    <dbReference type="NCBI Taxonomy" id="321985"/>
    <lineage>
        <taxon>Bacteria</taxon>
        <taxon>Pseudomonadati</taxon>
        <taxon>Pseudomonadota</taxon>
        <taxon>Betaproteobacteria</taxon>
        <taxon>Burkholderiales</taxon>
        <taxon>Oxalobacteraceae</taxon>
        <taxon>Telluria group</taxon>
        <taxon>Pseudoduganella</taxon>
    </lineage>
</organism>
<dbReference type="Pfam" id="PF11804">
    <property type="entry name" value="DUF3325"/>
    <property type="match status" value="1"/>
</dbReference>
<dbReference type="KEGG" id="plue:EWM63_00735"/>
<reference evidence="2 3" key="1">
    <citation type="submission" date="2019-02" db="EMBL/GenBank/DDBJ databases">
        <title>Draft Genome Sequences of Six Type Strains of the Genus Massilia.</title>
        <authorList>
            <person name="Miess H."/>
            <person name="Frediansyhah A."/>
            <person name="Gross H."/>
        </authorList>
    </citation>
    <scope>NUCLEOTIDE SEQUENCE [LARGE SCALE GENOMIC DNA]</scope>
    <source>
        <strain evidence="2 3">DSM 17473</strain>
    </source>
</reference>
<dbReference type="Proteomes" id="UP000290637">
    <property type="component" value="Chromosome"/>
</dbReference>
<evidence type="ECO:0000313" key="2">
    <source>
        <dbReference type="EMBL" id="QBE61702.1"/>
    </source>
</evidence>
<feature type="transmembrane region" description="Helical" evidence="1">
    <location>
        <begin position="80"/>
        <end position="98"/>
    </location>
</feature>
<gene>
    <name evidence="2" type="ORF">EWM63_00735</name>
</gene>
<keyword evidence="1" id="KW-0472">Membrane</keyword>
<proteinExistence type="predicted"/>